<feature type="region of interest" description="Disordered" evidence="1">
    <location>
        <begin position="180"/>
        <end position="231"/>
    </location>
</feature>
<reference evidence="4" key="1">
    <citation type="journal article" date="2019" name="Int. J. Syst. Evol. Microbiol.">
        <title>The Global Catalogue of Microorganisms (GCM) 10K type strain sequencing project: providing services to taxonomists for standard genome sequencing and annotation.</title>
        <authorList>
            <consortium name="The Broad Institute Genomics Platform"/>
            <consortium name="The Broad Institute Genome Sequencing Center for Infectious Disease"/>
            <person name="Wu L."/>
            <person name="Ma J."/>
        </authorList>
    </citation>
    <scope>NUCLEOTIDE SEQUENCE [LARGE SCALE GENOMIC DNA]</scope>
    <source>
        <strain evidence="4">JCM 12763</strain>
    </source>
</reference>
<feature type="region of interest" description="Disordered" evidence="1">
    <location>
        <begin position="1"/>
        <end position="154"/>
    </location>
</feature>
<keyword evidence="4" id="KW-1185">Reference proteome</keyword>
<proteinExistence type="predicted"/>
<dbReference type="Pfam" id="PF13360">
    <property type="entry name" value="PQQ_2"/>
    <property type="match status" value="2"/>
</dbReference>
<dbReference type="Proteomes" id="UP001596242">
    <property type="component" value="Unassembled WGS sequence"/>
</dbReference>
<dbReference type="InterPro" id="IPR002372">
    <property type="entry name" value="PQQ_rpt_dom"/>
</dbReference>
<dbReference type="Gene3D" id="2.130.10.10">
    <property type="entry name" value="YVTN repeat-like/Quinoprotein amine dehydrogenase"/>
    <property type="match status" value="1"/>
</dbReference>
<evidence type="ECO:0000259" key="2">
    <source>
        <dbReference type="Pfam" id="PF13360"/>
    </source>
</evidence>
<dbReference type="SUPFAM" id="SSF50998">
    <property type="entry name" value="Quinoprotein alcohol dehydrogenase-like"/>
    <property type="match status" value="1"/>
</dbReference>
<feature type="domain" description="Pyrrolo-quinoline quinone repeat" evidence="2">
    <location>
        <begin position="411"/>
        <end position="553"/>
    </location>
</feature>
<evidence type="ECO:0000313" key="4">
    <source>
        <dbReference type="Proteomes" id="UP001596242"/>
    </source>
</evidence>
<dbReference type="InterPro" id="IPR011047">
    <property type="entry name" value="Quinoprotein_ADH-like_sf"/>
</dbReference>
<feature type="compositionally biased region" description="Pro residues" evidence="1">
    <location>
        <begin position="134"/>
        <end position="146"/>
    </location>
</feature>
<name>A0ABW1M3Z9_9ACTN</name>
<feature type="compositionally biased region" description="Pro residues" evidence="1">
    <location>
        <begin position="61"/>
        <end position="79"/>
    </location>
</feature>
<feature type="compositionally biased region" description="Pro residues" evidence="1">
    <location>
        <begin position="17"/>
        <end position="51"/>
    </location>
</feature>
<evidence type="ECO:0000256" key="1">
    <source>
        <dbReference type="SAM" id="MobiDB-lite"/>
    </source>
</evidence>
<dbReference type="InterPro" id="IPR015943">
    <property type="entry name" value="WD40/YVTN_repeat-like_dom_sf"/>
</dbReference>
<feature type="domain" description="Pyrrolo-quinoline quinone repeat" evidence="2">
    <location>
        <begin position="250"/>
        <end position="374"/>
    </location>
</feature>
<evidence type="ECO:0000313" key="3">
    <source>
        <dbReference type="EMBL" id="MFC6057962.1"/>
    </source>
</evidence>
<sequence length="626" mass="65252">MAQPPSQPPQGGFGAPQDPPAPGGGFGAPPPQPPQGPPQTPPPPQGPPSGPSQPGYGYPQQTPPPSQPGPYGQPQPQPGPYGQQPGPYASGPYASGPYASGPYASGPYASGPYGGQPQQPGPYGQQPGYGYPQPQFPGAPGTPPPGSGSRNPFKGKSAVIIGAATAVLIALGTTVWAVSGGDEEKDKKPVAQQTGDDPKPQPSDAPVNPGDGSGDGDSGPEDLNEGRKSGESKVLWYKEAPDAPGSGADAPGMWITGKTAVKAAYKELSAYNVADGKPTWEPLVLPQKICAVTSEKTSDDKVVIAYMSGSSDRAKCNQLQLVDLGTGEKGWTKKVDDGALFDSVISIEMTLSGNTLMVGRSQSGTAFDVTSGDKMYDKRKYGEACFPAGFAGGERLIQVASCGAGGNNEHDEVQELDPKTGKVKWTQKFDKGWRVERAYSVDPVVIYSTNKDKKAWNISTLGAGGSIRSQVSVDEDFSAQCGWAILARDLQGCEGVAVDGDTLYLPTKATTGANEIVAVGLATGKEKWRVKSPVANSMVPMKVEDGKLIAYVEPSYDGGGRIVSIATTGSSHKPVTLLQNPQGTAAIERGFFSKSIDWVDGRFYLSTTRLTGNDDAKEKLMLAYGK</sequence>
<dbReference type="EMBL" id="JBHSPT010000049">
    <property type="protein sequence ID" value="MFC6057962.1"/>
    <property type="molecule type" value="Genomic_DNA"/>
</dbReference>
<protein>
    <submittedName>
        <fullName evidence="3">PQQ-binding-like beta-propeller repeat protein</fullName>
    </submittedName>
</protein>
<organism evidence="3 4">
    <name type="scientific">Streptomyces pratens</name>
    <dbReference type="NCBI Taxonomy" id="887456"/>
    <lineage>
        <taxon>Bacteria</taxon>
        <taxon>Bacillati</taxon>
        <taxon>Actinomycetota</taxon>
        <taxon>Actinomycetes</taxon>
        <taxon>Kitasatosporales</taxon>
        <taxon>Streptomycetaceae</taxon>
        <taxon>Streptomyces</taxon>
    </lineage>
</organism>
<gene>
    <name evidence="3" type="ORF">ACFP50_21640</name>
</gene>
<comment type="caution">
    <text evidence="3">The sequence shown here is derived from an EMBL/GenBank/DDBJ whole genome shotgun (WGS) entry which is preliminary data.</text>
</comment>
<dbReference type="RefSeq" id="WP_386400319.1">
    <property type="nucleotide sequence ID" value="NZ_JBHSPT010000049.1"/>
</dbReference>
<feature type="compositionally biased region" description="Low complexity" evidence="1">
    <location>
        <begin position="80"/>
        <end position="133"/>
    </location>
</feature>
<accession>A0ABW1M3Z9</accession>